<protein>
    <submittedName>
        <fullName evidence="1">Uncharacterized protein</fullName>
    </submittedName>
</protein>
<name>A0A8S2FEN4_9BILA</name>
<dbReference type="Proteomes" id="UP000682733">
    <property type="component" value="Unassembled WGS sequence"/>
</dbReference>
<evidence type="ECO:0000313" key="1">
    <source>
        <dbReference type="EMBL" id="CAF1445195.1"/>
    </source>
</evidence>
<feature type="non-terminal residue" evidence="1">
    <location>
        <position position="10"/>
    </location>
</feature>
<sequence length="10" mass="1118">MATRVTSKKP</sequence>
<dbReference type="EMBL" id="CAJOBA010051039">
    <property type="protein sequence ID" value="CAF4240780.1"/>
    <property type="molecule type" value="Genomic_DNA"/>
</dbReference>
<evidence type="ECO:0000313" key="2">
    <source>
        <dbReference type="EMBL" id="CAF4240780.1"/>
    </source>
</evidence>
<evidence type="ECO:0000313" key="3">
    <source>
        <dbReference type="Proteomes" id="UP000677228"/>
    </source>
</evidence>
<organism evidence="1 3">
    <name type="scientific">Didymodactylos carnosus</name>
    <dbReference type="NCBI Taxonomy" id="1234261"/>
    <lineage>
        <taxon>Eukaryota</taxon>
        <taxon>Metazoa</taxon>
        <taxon>Spiralia</taxon>
        <taxon>Gnathifera</taxon>
        <taxon>Rotifera</taxon>
        <taxon>Eurotatoria</taxon>
        <taxon>Bdelloidea</taxon>
        <taxon>Philodinida</taxon>
        <taxon>Philodinidae</taxon>
        <taxon>Didymodactylos</taxon>
    </lineage>
</organism>
<gene>
    <name evidence="1" type="ORF">OVA965_LOCUS34599</name>
    <name evidence="2" type="ORF">TMI583_LOCUS35529</name>
</gene>
<reference evidence="1" key="1">
    <citation type="submission" date="2021-02" db="EMBL/GenBank/DDBJ databases">
        <authorList>
            <person name="Nowell W R."/>
        </authorList>
    </citation>
    <scope>NUCLEOTIDE SEQUENCE</scope>
</reference>
<comment type="caution">
    <text evidence="1">The sequence shown here is derived from an EMBL/GenBank/DDBJ whole genome shotgun (WGS) entry which is preliminary data.</text>
</comment>
<dbReference type="Proteomes" id="UP000677228">
    <property type="component" value="Unassembled WGS sequence"/>
</dbReference>
<proteinExistence type="predicted"/>
<dbReference type="EMBL" id="CAJNOK010029218">
    <property type="protein sequence ID" value="CAF1445195.1"/>
    <property type="molecule type" value="Genomic_DNA"/>
</dbReference>
<accession>A0A8S2FEN4</accession>